<keyword evidence="3" id="KW-0238">DNA-binding</keyword>
<proteinExistence type="inferred from homology"/>
<dbReference type="EMBL" id="CP120863">
    <property type="protein sequence ID" value="WFE92133.1"/>
    <property type="molecule type" value="Genomic_DNA"/>
</dbReference>
<dbReference type="PANTHER" id="PTHR30537">
    <property type="entry name" value="HTH-TYPE TRANSCRIPTIONAL REGULATOR"/>
    <property type="match status" value="1"/>
</dbReference>
<name>A0ABY8FHT7_9HYPH</name>
<protein>
    <submittedName>
        <fullName evidence="6">LysR family transcriptional regulator</fullName>
    </submittedName>
</protein>
<keyword evidence="7" id="KW-1185">Reference proteome</keyword>
<sequence>MLDDLALFIRIAQNRSLSAAAKQLGVPPATVTRRLRKLEEGIGAQLVHRSARKFALTSEGEVYFEAFADLLQQAETSLRGLSADLNEMRGPLRVAAPTNISVGMLEPMWSSFLKTYPDIQLTLQLSNENQDLLENRIDLALRFGPQTDQRLYQKHVGRVATMLVAAPDYLAKAGAPERPEDLQSHKLIWVPSLPHWQLQNMDTGEKAAHYPAINVAVDDIGLACQLSAGGHGIALLPVTETSGNILAGRLKFVLPRWCGQTREAYAVWPTGRLLSARAKCLRDFMETYMAERLIFQGELPESGVNQAV</sequence>
<evidence type="ECO:0000313" key="7">
    <source>
        <dbReference type="Proteomes" id="UP001209803"/>
    </source>
</evidence>
<dbReference type="InterPro" id="IPR036390">
    <property type="entry name" value="WH_DNA-bd_sf"/>
</dbReference>
<accession>A0ABY8FHT7</accession>
<dbReference type="Gene3D" id="3.40.190.290">
    <property type="match status" value="1"/>
</dbReference>
<organism evidence="6 7">
    <name type="scientific">Roseibium porphyridii</name>
    <dbReference type="NCBI Taxonomy" id="2866279"/>
    <lineage>
        <taxon>Bacteria</taxon>
        <taxon>Pseudomonadati</taxon>
        <taxon>Pseudomonadota</taxon>
        <taxon>Alphaproteobacteria</taxon>
        <taxon>Hyphomicrobiales</taxon>
        <taxon>Stappiaceae</taxon>
        <taxon>Roseibium</taxon>
    </lineage>
</organism>
<feature type="domain" description="HTH lysR-type" evidence="5">
    <location>
        <begin position="1"/>
        <end position="57"/>
    </location>
</feature>
<dbReference type="Gene3D" id="1.10.10.10">
    <property type="entry name" value="Winged helix-like DNA-binding domain superfamily/Winged helix DNA-binding domain"/>
    <property type="match status" value="1"/>
</dbReference>
<evidence type="ECO:0000256" key="1">
    <source>
        <dbReference type="ARBA" id="ARBA00009437"/>
    </source>
</evidence>
<reference evidence="6 7" key="1">
    <citation type="submission" date="2023-03" db="EMBL/GenBank/DDBJ databases">
        <title>Roseibium porphyridii sp. nov. and Roseibium rhodosorbium sp. nov. isolated from marine algae, Porphyridium cruentum and Rhodosorus marinus, respectively.</title>
        <authorList>
            <person name="Lee M.W."/>
            <person name="Choi B.J."/>
            <person name="Lee J.K."/>
            <person name="Choi D.G."/>
            <person name="Baek J.H."/>
            <person name="Bayburt H."/>
            <person name="Kim J.M."/>
            <person name="Han D.M."/>
            <person name="Kim K.H."/>
            <person name="Jeon C.O."/>
        </authorList>
    </citation>
    <scope>NUCLEOTIDE SEQUENCE [LARGE SCALE GENOMIC DNA]</scope>
    <source>
        <strain evidence="6 7">KMA01</strain>
    </source>
</reference>
<keyword evidence="2" id="KW-0805">Transcription regulation</keyword>
<evidence type="ECO:0000259" key="5">
    <source>
        <dbReference type="PROSITE" id="PS50931"/>
    </source>
</evidence>
<dbReference type="SUPFAM" id="SSF53850">
    <property type="entry name" value="Periplasmic binding protein-like II"/>
    <property type="match status" value="1"/>
</dbReference>
<dbReference type="PANTHER" id="PTHR30537:SF5">
    <property type="entry name" value="HTH-TYPE TRANSCRIPTIONAL ACTIVATOR TTDR-RELATED"/>
    <property type="match status" value="1"/>
</dbReference>
<dbReference type="InterPro" id="IPR036388">
    <property type="entry name" value="WH-like_DNA-bd_sf"/>
</dbReference>
<gene>
    <name evidence="6" type="ORF">K1718_12430</name>
</gene>
<dbReference type="RefSeq" id="WP_265684626.1">
    <property type="nucleotide sequence ID" value="NZ_CP120863.1"/>
</dbReference>
<dbReference type="Pfam" id="PF03466">
    <property type="entry name" value="LysR_substrate"/>
    <property type="match status" value="1"/>
</dbReference>
<evidence type="ECO:0000256" key="2">
    <source>
        <dbReference type="ARBA" id="ARBA00023015"/>
    </source>
</evidence>
<keyword evidence="4" id="KW-0804">Transcription</keyword>
<evidence type="ECO:0000256" key="3">
    <source>
        <dbReference type="ARBA" id="ARBA00023125"/>
    </source>
</evidence>
<dbReference type="CDD" id="cd08422">
    <property type="entry name" value="PBP2_CrgA_like"/>
    <property type="match status" value="1"/>
</dbReference>
<dbReference type="PROSITE" id="PS50931">
    <property type="entry name" value="HTH_LYSR"/>
    <property type="match status" value="1"/>
</dbReference>
<evidence type="ECO:0000313" key="6">
    <source>
        <dbReference type="EMBL" id="WFE92133.1"/>
    </source>
</evidence>
<dbReference type="Proteomes" id="UP001209803">
    <property type="component" value="Chromosome"/>
</dbReference>
<dbReference type="SUPFAM" id="SSF46785">
    <property type="entry name" value="Winged helix' DNA-binding domain"/>
    <property type="match status" value="1"/>
</dbReference>
<comment type="similarity">
    <text evidence="1">Belongs to the LysR transcriptional regulatory family.</text>
</comment>
<evidence type="ECO:0000256" key="4">
    <source>
        <dbReference type="ARBA" id="ARBA00023163"/>
    </source>
</evidence>
<dbReference type="Pfam" id="PF00126">
    <property type="entry name" value="HTH_1"/>
    <property type="match status" value="1"/>
</dbReference>
<dbReference type="InterPro" id="IPR000847">
    <property type="entry name" value="LysR_HTH_N"/>
</dbReference>
<dbReference type="InterPro" id="IPR058163">
    <property type="entry name" value="LysR-type_TF_proteobact-type"/>
</dbReference>
<dbReference type="InterPro" id="IPR005119">
    <property type="entry name" value="LysR_subst-bd"/>
</dbReference>